<feature type="binding site" evidence="14">
    <location>
        <begin position="342"/>
        <end position="343"/>
    </location>
    <ligand>
        <name>ATP</name>
        <dbReference type="ChEBI" id="CHEBI:30616"/>
    </ligand>
</feature>
<dbReference type="Pfam" id="PF00294">
    <property type="entry name" value="PfkB"/>
    <property type="match status" value="1"/>
</dbReference>
<protein>
    <recommendedName>
        <fullName evidence="3 14">Ribokinase</fullName>
        <shortName evidence="14">RK</shortName>
        <ecNumber evidence="2 14">2.7.1.15</ecNumber>
    </recommendedName>
</protein>
<dbReference type="Gene3D" id="3.40.1190.20">
    <property type="match status" value="1"/>
</dbReference>
<feature type="binding site" evidence="14">
    <location>
        <position position="376"/>
    </location>
    <ligand>
        <name>K(+)</name>
        <dbReference type="ChEBI" id="CHEBI:29103"/>
    </ligand>
</feature>
<evidence type="ECO:0000256" key="4">
    <source>
        <dbReference type="ARBA" id="ARBA00022679"/>
    </source>
</evidence>
<keyword evidence="6 14" id="KW-0547">Nucleotide-binding</keyword>
<evidence type="ECO:0000256" key="8">
    <source>
        <dbReference type="ARBA" id="ARBA00022840"/>
    </source>
</evidence>
<keyword evidence="11" id="KW-0805">Transcription regulation</keyword>
<dbReference type="RefSeq" id="WP_142462383.1">
    <property type="nucleotide sequence ID" value="NZ_CABGHF010000008.1"/>
</dbReference>
<sequence>MKTQRHHIIMKLISADGFVRVTALADYFQVTKETIRSDLNELCKKGLLNRCHGGAWIDINSLDCVTRNEIIHVLESGDSYGVVKRGSPVMKNNVCVLGSFNVDIISYLPRLPNAGESLLSDKLMFSPGGKGCNQALASSYADANVSFITKIGSDHFSEYASSFINASSIKNPIVYKSSEVQTGTATIYVDETTGENMIAIFPGANMTISHDEVLLQKDAIVHANIILLQLETNVDALQQIINIAQDNEVPVIINPAPYSASIHQFLDGLDYLTPNETEAGLLTDTQVIDADSAMAAAQAIHRMGVKNVVITLGKKGSVAFDGRRFIFSPAFPAVVRNTAGAGDAFNGALASELARGRSLENALIYASAFASLAVETPNASDMPDNQAVLHRINTTQYRQSISEMKK</sequence>
<dbReference type="PRINTS" id="PR00990">
    <property type="entry name" value="RIBOKINASE"/>
</dbReference>
<proteinExistence type="inferred from homology"/>
<dbReference type="CDD" id="cd01174">
    <property type="entry name" value="ribokinase"/>
    <property type="match status" value="1"/>
</dbReference>
<comment type="similarity">
    <text evidence="1">Belongs to the carbohydrate kinase pfkB family.</text>
</comment>
<keyword evidence="8 14" id="KW-0067">ATP-binding</keyword>
<keyword evidence="16" id="KW-0413">Isomerase</keyword>
<evidence type="ECO:0000256" key="13">
    <source>
        <dbReference type="ARBA" id="ARBA00023277"/>
    </source>
</evidence>
<dbReference type="PRINTS" id="PR00037">
    <property type="entry name" value="HTHLACR"/>
</dbReference>
<dbReference type="Gene3D" id="1.10.10.10">
    <property type="entry name" value="Winged helix-like DNA-binding domain superfamily/Winged helix DNA-binding domain"/>
    <property type="match status" value="1"/>
</dbReference>
<evidence type="ECO:0000256" key="14">
    <source>
        <dbReference type="HAMAP-Rule" id="MF_01987"/>
    </source>
</evidence>
<dbReference type="GO" id="GO:0019303">
    <property type="term" value="P:D-ribose catabolic process"/>
    <property type="evidence" value="ECO:0007669"/>
    <property type="project" value="UniProtKB-UniRule"/>
</dbReference>
<dbReference type="AlphaFoldDB" id="A0A564J6V3"/>
<feature type="binding site" evidence="14">
    <location>
        <position position="373"/>
    </location>
    <ligand>
        <name>K(+)</name>
        <dbReference type="ChEBI" id="CHEBI:29103"/>
    </ligand>
</feature>
<dbReference type="Pfam" id="PF08220">
    <property type="entry name" value="HTH_DeoR"/>
    <property type="match status" value="1"/>
</dbReference>
<feature type="domain" description="HTH deoR-type" evidence="15">
    <location>
        <begin position="2"/>
        <end position="57"/>
    </location>
</feature>
<dbReference type="GO" id="GO:0046872">
    <property type="term" value="F:metal ion binding"/>
    <property type="evidence" value="ECO:0007669"/>
    <property type="project" value="UniProtKB-KW"/>
</dbReference>
<comment type="cofactor">
    <cofactor evidence="14">
        <name>Mg(2+)</name>
        <dbReference type="ChEBI" id="CHEBI:18420"/>
    </cofactor>
    <text evidence="14">Requires a divalent cation, most likely magnesium in vivo, as an electrophilic catalyst to aid phosphoryl group transfer. It is the chelate of the metal and the nucleotide that is the actual substrate.</text>
</comment>
<dbReference type="SMART" id="SM00420">
    <property type="entry name" value="HTH_DEOR"/>
    <property type="match status" value="1"/>
</dbReference>
<evidence type="ECO:0000313" key="17">
    <source>
        <dbReference type="Proteomes" id="UP000318370"/>
    </source>
</evidence>
<comment type="catalytic activity">
    <reaction evidence="14">
        <text>D-ribose + ATP = D-ribose 5-phosphate + ADP + H(+)</text>
        <dbReference type="Rhea" id="RHEA:13697"/>
        <dbReference type="ChEBI" id="CHEBI:15378"/>
        <dbReference type="ChEBI" id="CHEBI:30616"/>
        <dbReference type="ChEBI" id="CHEBI:47013"/>
        <dbReference type="ChEBI" id="CHEBI:78346"/>
        <dbReference type="ChEBI" id="CHEBI:456216"/>
        <dbReference type="EC" id="2.7.1.15"/>
    </reaction>
</comment>
<dbReference type="EMBL" id="CABGHF010000008">
    <property type="protein sequence ID" value="VUS52147.1"/>
    <property type="molecule type" value="Genomic_DNA"/>
</dbReference>
<evidence type="ECO:0000256" key="9">
    <source>
        <dbReference type="ARBA" id="ARBA00022842"/>
    </source>
</evidence>
<evidence type="ECO:0000259" key="15">
    <source>
        <dbReference type="PROSITE" id="PS51000"/>
    </source>
</evidence>
<comment type="function">
    <text evidence="14">Catalyzes the phosphorylation of ribose at O-5 in a reaction requiring ATP and magnesium. The resulting D-ribose-5-phosphate can then be used either for sythesis of nucleotides, histidine, and tryptophan, or as a component of the pentose phosphate pathway.</text>
</comment>
<keyword evidence="12" id="KW-0804">Transcription</keyword>
<evidence type="ECO:0000256" key="5">
    <source>
        <dbReference type="ARBA" id="ARBA00022723"/>
    </source>
</evidence>
<dbReference type="HAMAP" id="MF_01987">
    <property type="entry name" value="Ribokinase"/>
    <property type="match status" value="1"/>
</dbReference>
<comment type="subcellular location">
    <subcellularLocation>
        <location evidence="14">Cytoplasm</location>
    </subcellularLocation>
</comment>
<dbReference type="GO" id="GO:0005524">
    <property type="term" value="F:ATP binding"/>
    <property type="evidence" value="ECO:0007669"/>
    <property type="project" value="UniProtKB-UniRule"/>
</dbReference>
<dbReference type="PANTHER" id="PTHR10584:SF166">
    <property type="entry name" value="RIBOKINASE"/>
    <property type="match status" value="1"/>
</dbReference>
<feature type="binding site" evidence="14">
    <location>
        <position position="343"/>
    </location>
    <ligand>
        <name>substrate</name>
    </ligand>
</feature>
<comment type="subunit">
    <text evidence="14">Homodimer.</text>
</comment>
<feature type="binding site" evidence="14">
    <location>
        <position position="275"/>
    </location>
    <ligand>
        <name>ATP</name>
        <dbReference type="ChEBI" id="CHEBI:30616"/>
    </ligand>
</feature>
<feature type="binding site" evidence="14">
    <location>
        <position position="339"/>
    </location>
    <ligand>
        <name>K(+)</name>
        <dbReference type="ChEBI" id="CHEBI:29103"/>
    </ligand>
</feature>
<evidence type="ECO:0000313" key="16">
    <source>
        <dbReference type="EMBL" id="VUS52147.1"/>
    </source>
</evidence>
<evidence type="ECO:0000256" key="1">
    <source>
        <dbReference type="ARBA" id="ARBA00005380"/>
    </source>
</evidence>
<feature type="binding site" evidence="14">
    <location>
        <position position="231"/>
    </location>
    <ligand>
        <name>substrate</name>
    </ligand>
</feature>
<keyword evidence="10 14" id="KW-0630">Potassium</keyword>
<dbReference type="SUPFAM" id="SSF46785">
    <property type="entry name" value="Winged helix' DNA-binding domain"/>
    <property type="match status" value="1"/>
</dbReference>
<keyword evidence="4 14" id="KW-0808">Transferase</keyword>
<dbReference type="GO" id="GO:0005829">
    <property type="term" value="C:cytosol"/>
    <property type="evidence" value="ECO:0007669"/>
    <property type="project" value="TreeGrafter"/>
</dbReference>
<dbReference type="InterPro" id="IPR001034">
    <property type="entry name" value="DeoR_HTH"/>
</dbReference>
<dbReference type="InterPro" id="IPR011611">
    <property type="entry name" value="PfkB_dom"/>
</dbReference>
<dbReference type="EC" id="2.7.1.15" evidence="2 14"/>
<evidence type="ECO:0000256" key="11">
    <source>
        <dbReference type="ARBA" id="ARBA00023015"/>
    </source>
</evidence>
<keyword evidence="14" id="KW-0963">Cytoplasm</keyword>
<evidence type="ECO:0000256" key="2">
    <source>
        <dbReference type="ARBA" id="ARBA00012035"/>
    </source>
</evidence>
<name>A0A564J6V3_9ENTR</name>
<keyword evidence="13 14" id="KW-0119">Carbohydrate metabolism</keyword>
<dbReference type="PANTHER" id="PTHR10584">
    <property type="entry name" value="SUGAR KINASE"/>
    <property type="match status" value="1"/>
</dbReference>
<dbReference type="FunFam" id="3.40.1190.20:FF:000019">
    <property type="entry name" value="Ribokinase"/>
    <property type="match status" value="1"/>
</dbReference>
<organism evidence="16 17">
    <name type="scientific">Klebsiella spallanzanii</name>
    <dbReference type="NCBI Taxonomy" id="2587528"/>
    <lineage>
        <taxon>Bacteria</taxon>
        <taxon>Pseudomonadati</taxon>
        <taxon>Pseudomonadota</taxon>
        <taxon>Gammaproteobacteria</taxon>
        <taxon>Enterobacterales</taxon>
        <taxon>Enterobacteriaceae</taxon>
        <taxon>Klebsiella/Raoultella group</taxon>
        <taxon>Klebsiella</taxon>
    </lineage>
</organism>
<dbReference type="InterPro" id="IPR029056">
    <property type="entry name" value="Ribokinase-like"/>
</dbReference>
<evidence type="ECO:0000256" key="10">
    <source>
        <dbReference type="ARBA" id="ARBA00022958"/>
    </source>
</evidence>
<feature type="binding site" evidence="14">
    <location>
        <position position="337"/>
    </location>
    <ligand>
        <name>K(+)</name>
        <dbReference type="ChEBI" id="CHEBI:29103"/>
    </ligand>
</feature>
<dbReference type="PROSITE" id="PS00584">
    <property type="entry name" value="PFKB_KINASES_2"/>
    <property type="match status" value="1"/>
</dbReference>
<evidence type="ECO:0000256" key="12">
    <source>
        <dbReference type="ARBA" id="ARBA00023163"/>
    </source>
</evidence>
<gene>
    <name evidence="14 16" type="primary">rbsK</name>
    <name evidence="16" type="synonym">rbiA_2</name>
    <name evidence="16" type="ORF">SB6408_04384</name>
</gene>
<comment type="caution">
    <text evidence="14">Lacks conserved residue(s) required for the propagation of feature annotation.</text>
</comment>
<keyword evidence="9 14" id="KW-0460">Magnesium</keyword>
<dbReference type="InterPro" id="IPR036388">
    <property type="entry name" value="WH-like_DNA-bd_sf"/>
</dbReference>
<dbReference type="InterPro" id="IPR002173">
    <property type="entry name" value="Carboh/pur_kinase_PfkB_CS"/>
</dbReference>
<dbReference type="InterPro" id="IPR011877">
    <property type="entry name" value="Ribokinase"/>
</dbReference>
<dbReference type="InterPro" id="IPR036390">
    <property type="entry name" value="WH_DNA-bd_sf"/>
</dbReference>
<comment type="similarity">
    <text evidence="14">Belongs to the carbohydrate kinase PfkB family. Ribokinase subfamily.</text>
</comment>
<evidence type="ECO:0000256" key="6">
    <source>
        <dbReference type="ARBA" id="ARBA00022741"/>
    </source>
</evidence>
<feature type="binding site" evidence="14">
    <location>
        <begin position="311"/>
        <end position="316"/>
    </location>
    <ligand>
        <name>ATP</name>
        <dbReference type="ChEBI" id="CHEBI:30616"/>
    </ligand>
</feature>
<dbReference type="GO" id="GO:0016853">
    <property type="term" value="F:isomerase activity"/>
    <property type="evidence" value="ECO:0007669"/>
    <property type="project" value="UniProtKB-KW"/>
</dbReference>
<dbReference type="UniPathway" id="UPA00916">
    <property type="reaction ID" value="UER00889"/>
</dbReference>
<evidence type="ECO:0000256" key="3">
    <source>
        <dbReference type="ARBA" id="ARBA00016943"/>
    </source>
</evidence>
<accession>A0A564J6V3</accession>
<dbReference type="GO" id="GO:0003700">
    <property type="term" value="F:DNA-binding transcription factor activity"/>
    <property type="evidence" value="ECO:0007669"/>
    <property type="project" value="InterPro"/>
</dbReference>
<feature type="binding site" evidence="14">
    <location>
        <begin position="101"/>
        <end position="103"/>
    </location>
    <ligand>
        <name>substrate</name>
    </ligand>
</feature>
<dbReference type="SUPFAM" id="SSF53613">
    <property type="entry name" value="Ribokinase-like"/>
    <property type="match status" value="1"/>
</dbReference>
<feature type="active site" description="Proton acceptor" evidence="14">
    <location>
        <position position="343"/>
    </location>
</feature>
<comment type="activity regulation">
    <text evidence="14">Activated by a monovalent cation that binds near, but not in, the active site. The most likely occupant of the site in vivo is potassium. Ion binding induces a conformational change that may alter substrate affinity.</text>
</comment>
<dbReference type="InterPro" id="IPR002139">
    <property type="entry name" value="Ribo/fructo_kinase"/>
</dbReference>
<keyword evidence="5 14" id="KW-0479">Metal-binding</keyword>
<evidence type="ECO:0000256" key="7">
    <source>
        <dbReference type="ARBA" id="ARBA00022777"/>
    </source>
</evidence>
<dbReference type="GO" id="GO:0004747">
    <property type="term" value="F:ribokinase activity"/>
    <property type="evidence" value="ECO:0007669"/>
    <property type="project" value="UniProtKB-UniRule"/>
</dbReference>
<keyword evidence="7 14" id="KW-0418">Kinase</keyword>
<feature type="binding site" evidence="14">
    <location>
        <begin position="129"/>
        <end position="133"/>
    </location>
    <ligand>
        <name>substrate</name>
    </ligand>
</feature>
<reference evidence="16 17" key="1">
    <citation type="submission" date="2019-07" db="EMBL/GenBank/DDBJ databases">
        <authorList>
            <person name="Brisse S."/>
            <person name="Rodrigues C."/>
            <person name="Thorpe H."/>
        </authorList>
    </citation>
    <scope>NUCLEOTIDE SEQUENCE [LARGE SCALE GENOMIC DNA]</scope>
    <source>
        <strain evidence="16">SB6408</strain>
    </source>
</reference>
<dbReference type="PROSITE" id="PS51000">
    <property type="entry name" value="HTH_DEOR_2"/>
    <property type="match status" value="1"/>
</dbReference>
<comment type="pathway">
    <text evidence="14">Carbohydrate metabolism; D-ribose degradation; D-ribose 5-phosphate from beta-D-ribopyranose: step 2/2.</text>
</comment>
<dbReference type="Proteomes" id="UP000318370">
    <property type="component" value="Unassembled WGS sequence"/>
</dbReference>